<dbReference type="PANTHER" id="PTHR16004:SF3">
    <property type="entry name" value="E3 UBIQUITIN-PROTEIN LIGASE RNF31"/>
    <property type="match status" value="1"/>
</dbReference>
<dbReference type="OrthoDB" id="6490268at2759"/>
<dbReference type="GO" id="GO:0071797">
    <property type="term" value="C:LUBAC complex"/>
    <property type="evidence" value="ECO:0007669"/>
    <property type="project" value="InterPro"/>
</dbReference>
<dbReference type="GO" id="GO:0070530">
    <property type="term" value="F:K63-linked polyubiquitin modification-dependent protein binding"/>
    <property type="evidence" value="ECO:0007669"/>
    <property type="project" value="TreeGrafter"/>
</dbReference>
<dbReference type="EMBL" id="MNPL01003669">
    <property type="protein sequence ID" value="OQR77330.1"/>
    <property type="molecule type" value="Genomic_DNA"/>
</dbReference>
<sequence length="534" mass="59621">MEAMNARKLCDRMAGLDLNGNKYFLNNDWNKMDPLGDPAGLGLQGPANSTVPGITDNSARTDALLDFSRQAILPPAALAGLTNSPTPAVKPNTGDPMRLWYTVDTDPRTAKKISLDALTYNSIDQSVYIMLQVDCPFPKKFDFINIQDLVFANLRNGMSLMELSDCLRILAKYAKELLKPSRERYKHWNKIPFSKSGVAQKWVRMEGTSPILHQLGYTHETSKGYVFPLTSYGPPLALIKVLALELAMAAAELSVFYNNRHPKAEVITDMLYSTRVPANPNNTELAPETSVNVQSAATGSFNVMDLLSPGLKSIKDTEDPTDEVSNANGNIFDLQRNAGTGDLTSMNSFGYSHATQSSSETETGIPQDFSVNRKRKEQDSSEPTDLTTYRQLRKESGEPSQKPITGRNHNRSRGRGHNTTLQETYNEAQDLSQPRLEGKQGGLHLGCNNERHRQDVIHCSDVQLHHELRHGFQMDLPQSFQELQDFRNSYGQYPRFHPENRLQMQEPVMVSPTALPNLSIFGDMFGNIVPESKE</sequence>
<dbReference type="AlphaFoldDB" id="A0A1V9XV11"/>
<protein>
    <submittedName>
        <fullName evidence="2">Uncharacterized protein</fullName>
    </submittedName>
</protein>
<evidence type="ECO:0000313" key="2">
    <source>
        <dbReference type="EMBL" id="OQR77330.1"/>
    </source>
</evidence>
<dbReference type="GO" id="GO:0097039">
    <property type="term" value="P:protein linear polyubiquitination"/>
    <property type="evidence" value="ECO:0007669"/>
    <property type="project" value="TreeGrafter"/>
</dbReference>
<dbReference type="Proteomes" id="UP000192247">
    <property type="component" value="Unassembled WGS sequence"/>
</dbReference>
<dbReference type="GO" id="GO:0061630">
    <property type="term" value="F:ubiquitin protein ligase activity"/>
    <property type="evidence" value="ECO:0007669"/>
    <property type="project" value="TreeGrafter"/>
</dbReference>
<feature type="compositionally biased region" description="Polar residues" evidence="1">
    <location>
        <begin position="381"/>
        <end position="390"/>
    </location>
</feature>
<feature type="region of interest" description="Disordered" evidence="1">
    <location>
        <begin position="312"/>
        <end position="420"/>
    </location>
</feature>
<accession>A0A1V9XV11</accession>
<evidence type="ECO:0000256" key="1">
    <source>
        <dbReference type="SAM" id="MobiDB-lite"/>
    </source>
</evidence>
<keyword evidence="3" id="KW-1185">Reference proteome</keyword>
<organism evidence="2 3">
    <name type="scientific">Tropilaelaps mercedesae</name>
    <dbReference type="NCBI Taxonomy" id="418985"/>
    <lineage>
        <taxon>Eukaryota</taxon>
        <taxon>Metazoa</taxon>
        <taxon>Ecdysozoa</taxon>
        <taxon>Arthropoda</taxon>
        <taxon>Chelicerata</taxon>
        <taxon>Arachnida</taxon>
        <taxon>Acari</taxon>
        <taxon>Parasitiformes</taxon>
        <taxon>Mesostigmata</taxon>
        <taxon>Gamasina</taxon>
        <taxon>Dermanyssoidea</taxon>
        <taxon>Laelapidae</taxon>
        <taxon>Tropilaelaps</taxon>
    </lineage>
</organism>
<proteinExistence type="predicted"/>
<evidence type="ECO:0000313" key="3">
    <source>
        <dbReference type="Proteomes" id="UP000192247"/>
    </source>
</evidence>
<name>A0A1V9XV11_9ACAR</name>
<dbReference type="Gene3D" id="1.20.58.2190">
    <property type="match status" value="1"/>
</dbReference>
<feature type="compositionally biased region" description="Polar residues" evidence="1">
    <location>
        <begin position="342"/>
        <end position="364"/>
    </location>
</feature>
<reference evidence="2 3" key="1">
    <citation type="journal article" date="2017" name="Gigascience">
        <title>Draft genome of the honey bee ectoparasitic mite, Tropilaelaps mercedesae, is shaped by the parasitic life history.</title>
        <authorList>
            <person name="Dong X."/>
            <person name="Armstrong S.D."/>
            <person name="Xia D."/>
            <person name="Makepeace B.L."/>
            <person name="Darby A.C."/>
            <person name="Kadowaki T."/>
        </authorList>
    </citation>
    <scope>NUCLEOTIDE SEQUENCE [LARGE SCALE GENOMIC DNA]</scope>
    <source>
        <strain evidence="2">Wuxi-XJTLU</strain>
    </source>
</reference>
<dbReference type="PANTHER" id="PTHR16004">
    <property type="entry name" value="RING FINGER PROTEIN 31-RELATED"/>
    <property type="match status" value="1"/>
</dbReference>
<dbReference type="InterPro" id="IPR026254">
    <property type="entry name" value="RNF31-like"/>
</dbReference>
<dbReference type="InParanoid" id="A0A1V9XV11"/>
<dbReference type="GO" id="GO:1990450">
    <property type="term" value="F:linear polyubiquitin binding"/>
    <property type="evidence" value="ECO:0007669"/>
    <property type="project" value="TreeGrafter"/>
</dbReference>
<dbReference type="STRING" id="418985.A0A1V9XV11"/>
<gene>
    <name evidence="2" type="ORF">BIW11_07170</name>
</gene>
<comment type="caution">
    <text evidence="2">The sequence shown here is derived from an EMBL/GenBank/DDBJ whole genome shotgun (WGS) entry which is preliminary data.</text>
</comment>
<dbReference type="GO" id="GO:0036435">
    <property type="term" value="F:K48-linked polyubiquitin modification-dependent protein binding"/>
    <property type="evidence" value="ECO:0007669"/>
    <property type="project" value="TreeGrafter"/>
</dbReference>